<accession>A0ABD3WCX2</accession>
<dbReference type="PANTHER" id="PTHR15402">
    <property type="entry name" value="TRANSCRIPTION FACTOR-LIKE 5 PROTEIN"/>
    <property type="match status" value="1"/>
</dbReference>
<dbReference type="Gene3D" id="4.10.280.10">
    <property type="entry name" value="Helix-loop-helix DNA-binding domain"/>
    <property type="match status" value="1"/>
</dbReference>
<evidence type="ECO:0000256" key="4">
    <source>
        <dbReference type="ARBA" id="ARBA00022871"/>
    </source>
</evidence>
<evidence type="ECO:0000256" key="6">
    <source>
        <dbReference type="ARBA" id="ARBA00023125"/>
    </source>
</evidence>
<evidence type="ECO:0000313" key="11">
    <source>
        <dbReference type="EMBL" id="KAL3871083.1"/>
    </source>
</evidence>
<dbReference type="GO" id="GO:0005634">
    <property type="term" value="C:nucleus"/>
    <property type="evidence" value="ECO:0007669"/>
    <property type="project" value="UniProtKB-SubCell"/>
</dbReference>
<dbReference type="InterPro" id="IPR039583">
    <property type="entry name" value="TCFL5/SOLH1/2"/>
</dbReference>
<dbReference type="Proteomes" id="UP001634394">
    <property type="component" value="Unassembled WGS sequence"/>
</dbReference>
<dbReference type="GO" id="GO:0030154">
    <property type="term" value="P:cell differentiation"/>
    <property type="evidence" value="ECO:0007669"/>
    <property type="project" value="UniProtKB-KW"/>
</dbReference>
<feature type="domain" description="BHLH" evidence="10">
    <location>
        <begin position="204"/>
        <end position="255"/>
    </location>
</feature>
<evidence type="ECO:0000259" key="10">
    <source>
        <dbReference type="PROSITE" id="PS50888"/>
    </source>
</evidence>
<comment type="subcellular location">
    <subcellularLocation>
        <location evidence="1">Nucleus</location>
    </subcellularLocation>
</comment>
<evidence type="ECO:0000256" key="2">
    <source>
        <dbReference type="ARBA" id="ARBA00022473"/>
    </source>
</evidence>
<name>A0ABD3WCX2_SINWO</name>
<keyword evidence="3" id="KW-0221">Differentiation</keyword>
<protein>
    <recommendedName>
        <fullName evidence="10">BHLH domain-containing protein</fullName>
    </recommendedName>
</protein>
<evidence type="ECO:0000256" key="9">
    <source>
        <dbReference type="SAM" id="MobiDB-lite"/>
    </source>
</evidence>
<proteinExistence type="predicted"/>
<evidence type="ECO:0000256" key="7">
    <source>
        <dbReference type="ARBA" id="ARBA00023163"/>
    </source>
</evidence>
<feature type="region of interest" description="Disordered" evidence="9">
    <location>
        <begin position="163"/>
        <end position="218"/>
    </location>
</feature>
<keyword evidence="2" id="KW-0217">Developmental protein</keyword>
<feature type="compositionally biased region" description="Low complexity" evidence="9">
    <location>
        <begin position="185"/>
        <end position="206"/>
    </location>
</feature>
<dbReference type="InterPro" id="IPR036638">
    <property type="entry name" value="HLH_DNA-bd_sf"/>
</dbReference>
<evidence type="ECO:0000313" key="12">
    <source>
        <dbReference type="Proteomes" id="UP001634394"/>
    </source>
</evidence>
<sequence>MSENNDSSFCQLGDEFDEAFLDNCSKNVILSSALSASSSSQDVTPSTSTTNEIFAMDGCQGNDLNDNGNFSDLMPTWQQDNFPRLTLVVGEGRDVARLHSNISKVTFEHDVKVTRMGKALEHCHEQQFQLIWIFLSVPVRKDVLNLVKSIRLLSRKNKSTPIMGICDNVSHESPDSPPSNKGFQTPSNPATPLTPNTPSTPATPASMSDETDKSSFRERIKESCDQLRVLLPYIRGRKTDMASILEMCVDYLQIVNAAMPQSLQDQIVDLLSREGGQYVIQAADLGAGKKNAGRDVKQLPSPILNMASSLTGVKDENRSRCLTPDFYSRLKKTTPDVNMSPFNAGRSVPMAAQISSKRDVTGTLDNMTGAKRLRLNGDVLPSDRPDDISCQSQVASPNLGVSAGFENLASGTSRDDQGTMTYSFYSPQLNQSQTKVYTDMENAFTRMYNVHPTTESFPSGQLFNSFTTSTSKQQLDRDATAATTTASPYNIFMDNSLYQYYGSSHSGVNSHLYSNPDYVNPNSVLPVSYNNSSRMKSEKEINAEEIMKSYSECYISARAGPKLGTELSAAGKDVPAQSSKKIVDSSMSESS</sequence>
<dbReference type="GO" id="GO:0007283">
    <property type="term" value="P:spermatogenesis"/>
    <property type="evidence" value="ECO:0007669"/>
    <property type="project" value="UniProtKB-KW"/>
</dbReference>
<dbReference type="PANTHER" id="PTHR15402:SF4">
    <property type="entry name" value="SPERMATOGENESIS- AND OOGENESIS-SPECIFIC BASIC HELIX-LOOP-HELIX-CONTAINING PROTEIN 1"/>
    <property type="match status" value="1"/>
</dbReference>
<keyword evidence="6" id="KW-0238">DNA-binding</keyword>
<keyword evidence="4" id="KW-0744">Spermatogenesis</keyword>
<dbReference type="GO" id="GO:0003677">
    <property type="term" value="F:DNA binding"/>
    <property type="evidence" value="ECO:0007669"/>
    <property type="project" value="UniProtKB-KW"/>
</dbReference>
<evidence type="ECO:0000256" key="8">
    <source>
        <dbReference type="ARBA" id="ARBA00023242"/>
    </source>
</evidence>
<feature type="compositionally biased region" description="Polar residues" evidence="9">
    <location>
        <begin position="576"/>
        <end position="591"/>
    </location>
</feature>
<evidence type="ECO:0000256" key="5">
    <source>
        <dbReference type="ARBA" id="ARBA00023015"/>
    </source>
</evidence>
<gene>
    <name evidence="11" type="ORF">ACJMK2_039103</name>
</gene>
<dbReference type="PROSITE" id="PS50888">
    <property type="entry name" value="BHLH"/>
    <property type="match status" value="1"/>
</dbReference>
<dbReference type="AlphaFoldDB" id="A0ABD3WCX2"/>
<evidence type="ECO:0000256" key="1">
    <source>
        <dbReference type="ARBA" id="ARBA00004123"/>
    </source>
</evidence>
<dbReference type="EMBL" id="JBJQND010000007">
    <property type="protein sequence ID" value="KAL3871083.1"/>
    <property type="molecule type" value="Genomic_DNA"/>
</dbReference>
<keyword evidence="8" id="KW-0539">Nucleus</keyword>
<dbReference type="SUPFAM" id="SSF47459">
    <property type="entry name" value="HLH, helix-loop-helix DNA-binding domain"/>
    <property type="match status" value="1"/>
</dbReference>
<dbReference type="Pfam" id="PF00010">
    <property type="entry name" value="HLH"/>
    <property type="match status" value="1"/>
</dbReference>
<keyword evidence="5" id="KW-0805">Transcription regulation</keyword>
<comment type="caution">
    <text evidence="11">The sequence shown here is derived from an EMBL/GenBank/DDBJ whole genome shotgun (WGS) entry which is preliminary data.</text>
</comment>
<dbReference type="CDD" id="cd18908">
    <property type="entry name" value="bHLH_SOHLH1_2"/>
    <property type="match status" value="1"/>
</dbReference>
<organism evidence="11 12">
    <name type="scientific">Sinanodonta woodiana</name>
    <name type="common">Chinese pond mussel</name>
    <name type="synonym">Anodonta woodiana</name>
    <dbReference type="NCBI Taxonomy" id="1069815"/>
    <lineage>
        <taxon>Eukaryota</taxon>
        <taxon>Metazoa</taxon>
        <taxon>Spiralia</taxon>
        <taxon>Lophotrochozoa</taxon>
        <taxon>Mollusca</taxon>
        <taxon>Bivalvia</taxon>
        <taxon>Autobranchia</taxon>
        <taxon>Heteroconchia</taxon>
        <taxon>Palaeoheterodonta</taxon>
        <taxon>Unionida</taxon>
        <taxon>Unionoidea</taxon>
        <taxon>Unionidae</taxon>
        <taxon>Unioninae</taxon>
        <taxon>Sinanodonta</taxon>
    </lineage>
</organism>
<dbReference type="InterPro" id="IPR011598">
    <property type="entry name" value="bHLH_dom"/>
</dbReference>
<evidence type="ECO:0000256" key="3">
    <source>
        <dbReference type="ARBA" id="ARBA00022782"/>
    </source>
</evidence>
<keyword evidence="7" id="KW-0804">Transcription</keyword>
<reference evidence="11 12" key="1">
    <citation type="submission" date="2024-11" db="EMBL/GenBank/DDBJ databases">
        <title>Chromosome-level genome assembly of the freshwater bivalve Anodonta woodiana.</title>
        <authorList>
            <person name="Chen X."/>
        </authorList>
    </citation>
    <scope>NUCLEOTIDE SEQUENCE [LARGE SCALE GENOMIC DNA]</scope>
    <source>
        <strain evidence="11">MN2024</strain>
        <tissue evidence="11">Gills</tissue>
    </source>
</reference>
<keyword evidence="12" id="KW-1185">Reference proteome</keyword>
<feature type="region of interest" description="Disordered" evidence="9">
    <location>
        <begin position="568"/>
        <end position="591"/>
    </location>
</feature>